<dbReference type="SUPFAM" id="SSF51735">
    <property type="entry name" value="NAD(P)-binding Rossmann-fold domains"/>
    <property type="match status" value="1"/>
</dbReference>
<dbReference type="InterPro" id="IPR018931">
    <property type="entry name" value="DUF2520"/>
</dbReference>
<proteinExistence type="predicted"/>
<dbReference type="InterPro" id="IPR037108">
    <property type="entry name" value="TM1727-like_C_sf"/>
</dbReference>
<sequence length="269" mass="27928">MVGGGRLGGALALSLSARRWTVRVHSHSDEGRSRVLALGLKPAAPKDLEQSQVALLCVPDKAVPEVAREMARTLGRGTALVHCAGALSLKALGAPRGRPLGSFHPLCAVSDPRDSLAGHAVAISTRSQPLKAVLRQMAEDLKLLVLEVPEARRAAYHAGAVLSAGAVVSLLSVAVEALGHAGIPEDAALSALLPLTRSSLRGVEARGLVRGLTGPLVRGDAGVVAAHLAALPPEVAEVYRLLSRRALKLAGSRLPPEAHAHLTKLLNER</sequence>
<accession>A0A085WPL0</accession>
<dbReference type="InterPro" id="IPR036291">
    <property type="entry name" value="NAD(P)-bd_dom_sf"/>
</dbReference>
<evidence type="ECO:0000259" key="1">
    <source>
        <dbReference type="Pfam" id="PF10728"/>
    </source>
</evidence>
<dbReference type="EMBL" id="JMCB01000004">
    <property type="protein sequence ID" value="KFE69623.1"/>
    <property type="molecule type" value="Genomic_DNA"/>
</dbReference>
<keyword evidence="3" id="KW-1185">Reference proteome</keyword>
<dbReference type="STRING" id="394096.DB31_6598"/>
<dbReference type="PANTHER" id="PTHR40459:SF1">
    <property type="entry name" value="CONSERVED HYPOTHETICAL ALANINE AND LEUCINE RICH PROTEIN"/>
    <property type="match status" value="1"/>
</dbReference>
<dbReference type="Gene3D" id="3.40.50.720">
    <property type="entry name" value="NAD(P)-binding Rossmann-like Domain"/>
    <property type="match status" value="1"/>
</dbReference>
<dbReference type="Pfam" id="PF10728">
    <property type="entry name" value="DUF2520"/>
    <property type="match status" value="1"/>
</dbReference>
<dbReference type="SUPFAM" id="SSF48179">
    <property type="entry name" value="6-phosphogluconate dehydrogenase C-terminal domain-like"/>
    <property type="match status" value="1"/>
</dbReference>
<comment type="caution">
    <text evidence="2">The sequence shown here is derived from an EMBL/GenBank/DDBJ whole genome shotgun (WGS) entry which is preliminary data.</text>
</comment>
<dbReference type="Proteomes" id="UP000028725">
    <property type="component" value="Unassembled WGS sequence"/>
</dbReference>
<evidence type="ECO:0000313" key="2">
    <source>
        <dbReference type="EMBL" id="KFE69623.1"/>
    </source>
</evidence>
<protein>
    <recommendedName>
        <fullName evidence="1">DUF2520 domain-containing protein</fullName>
    </recommendedName>
</protein>
<name>A0A085WPL0_9BACT</name>
<evidence type="ECO:0000313" key="3">
    <source>
        <dbReference type="Proteomes" id="UP000028725"/>
    </source>
</evidence>
<dbReference type="PANTHER" id="PTHR40459">
    <property type="entry name" value="CONSERVED HYPOTHETICAL ALANINE AND LEUCINE RICH PROTEIN"/>
    <property type="match status" value="1"/>
</dbReference>
<dbReference type="InterPro" id="IPR008927">
    <property type="entry name" value="6-PGluconate_DH-like_C_sf"/>
</dbReference>
<organism evidence="2 3">
    <name type="scientific">Hyalangium minutum</name>
    <dbReference type="NCBI Taxonomy" id="394096"/>
    <lineage>
        <taxon>Bacteria</taxon>
        <taxon>Pseudomonadati</taxon>
        <taxon>Myxococcota</taxon>
        <taxon>Myxococcia</taxon>
        <taxon>Myxococcales</taxon>
        <taxon>Cystobacterineae</taxon>
        <taxon>Archangiaceae</taxon>
        <taxon>Hyalangium</taxon>
    </lineage>
</organism>
<feature type="domain" description="DUF2520" evidence="1">
    <location>
        <begin position="122"/>
        <end position="245"/>
    </location>
</feature>
<dbReference type="AlphaFoldDB" id="A0A085WPL0"/>
<reference evidence="2 3" key="1">
    <citation type="submission" date="2014-04" db="EMBL/GenBank/DDBJ databases">
        <title>Genome assembly of Hyalangium minutum DSM 14724.</title>
        <authorList>
            <person name="Sharma G."/>
            <person name="Subramanian S."/>
        </authorList>
    </citation>
    <scope>NUCLEOTIDE SEQUENCE [LARGE SCALE GENOMIC DNA]</scope>
    <source>
        <strain evidence="2 3">DSM 14724</strain>
    </source>
</reference>
<gene>
    <name evidence="2" type="ORF">DB31_6598</name>
</gene>
<dbReference type="Gene3D" id="1.10.1040.20">
    <property type="entry name" value="ProC-like, C-terminal domain"/>
    <property type="match status" value="1"/>
</dbReference>